<keyword evidence="2" id="KW-1003">Cell membrane</keyword>
<evidence type="ECO:0000256" key="1">
    <source>
        <dbReference type="ARBA" id="ARBA00004236"/>
    </source>
</evidence>
<keyword evidence="8" id="KW-1185">Reference proteome</keyword>
<feature type="transmembrane region" description="Helical" evidence="6">
    <location>
        <begin position="405"/>
        <end position="424"/>
    </location>
</feature>
<gene>
    <name evidence="7" type="primary">HAS3</name>
    <name evidence="7" type="ORF">HK103_000400</name>
</gene>
<dbReference type="GO" id="GO:0005886">
    <property type="term" value="C:plasma membrane"/>
    <property type="evidence" value="ECO:0007669"/>
    <property type="project" value="UniProtKB-SubCell"/>
</dbReference>
<evidence type="ECO:0000313" key="7">
    <source>
        <dbReference type="EMBL" id="KAJ3253674.1"/>
    </source>
</evidence>
<dbReference type="AlphaFoldDB" id="A0AAD5Y3P6"/>
<name>A0AAD5Y3P6_9FUNG</name>
<dbReference type="GO" id="GO:0030213">
    <property type="term" value="P:hyaluronan biosynthetic process"/>
    <property type="evidence" value="ECO:0007669"/>
    <property type="project" value="TreeGrafter"/>
</dbReference>
<evidence type="ECO:0000256" key="5">
    <source>
        <dbReference type="ARBA" id="ARBA00023136"/>
    </source>
</evidence>
<keyword evidence="6" id="KW-1133">Transmembrane helix</keyword>
<dbReference type="Pfam" id="PF13641">
    <property type="entry name" value="Glyco_tranf_2_3"/>
    <property type="match status" value="1"/>
</dbReference>
<comment type="caution">
    <text evidence="7">The sequence shown here is derived from an EMBL/GenBank/DDBJ whole genome shotgun (WGS) entry which is preliminary data.</text>
</comment>
<keyword evidence="4" id="KW-0808">Transferase</keyword>
<evidence type="ECO:0000313" key="8">
    <source>
        <dbReference type="Proteomes" id="UP001210925"/>
    </source>
</evidence>
<protein>
    <submittedName>
        <fullName evidence="7">Hyaluronan synthase 3</fullName>
    </submittedName>
</protein>
<proteinExistence type="predicted"/>
<organism evidence="7 8">
    <name type="scientific">Boothiomyces macroporosus</name>
    <dbReference type="NCBI Taxonomy" id="261099"/>
    <lineage>
        <taxon>Eukaryota</taxon>
        <taxon>Fungi</taxon>
        <taxon>Fungi incertae sedis</taxon>
        <taxon>Chytridiomycota</taxon>
        <taxon>Chytridiomycota incertae sedis</taxon>
        <taxon>Chytridiomycetes</taxon>
        <taxon>Rhizophydiales</taxon>
        <taxon>Terramycetaceae</taxon>
        <taxon>Boothiomyces</taxon>
    </lineage>
</organism>
<dbReference type="PANTHER" id="PTHR22913">
    <property type="entry name" value="HYALURONAN SYNTHASE"/>
    <property type="match status" value="1"/>
</dbReference>
<dbReference type="GO" id="GO:0050501">
    <property type="term" value="F:hyaluronan synthase activity"/>
    <property type="evidence" value="ECO:0007669"/>
    <property type="project" value="TreeGrafter"/>
</dbReference>
<reference evidence="7" key="1">
    <citation type="submission" date="2020-05" db="EMBL/GenBank/DDBJ databases">
        <title>Phylogenomic resolution of chytrid fungi.</title>
        <authorList>
            <person name="Stajich J.E."/>
            <person name="Amses K."/>
            <person name="Simmons R."/>
            <person name="Seto K."/>
            <person name="Myers J."/>
            <person name="Bonds A."/>
            <person name="Quandt C.A."/>
            <person name="Barry K."/>
            <person name="Liu P."/>
            <person name="Grigoriev I."/>
            <person name="Longcore J.E."/>
            <person name="James T.Y."/>
        </authorList>
    </citation>
    <scope>NUCLEOTIDE SEQUENCE</scope>
    <source>
        <strain evidence="7">PLAUS21</strain>
    </source>
</reference>
<evidence type="ECO:0000256" key="3">
    <source>
        <dbReference type="ARBA" id="ARBA00022676"/>
    </source>
</evidence>
<feature type="transmembrane region" description="Helical" evidence="6">
    <location>
        <begin position="44"/>
        <end position="66"/>
    </location>
</feature>
<dbReference type="Proteomes" id="UP001210925">
    <property type="component" value="Unassembled WGS sequence"/>
</dbReference>
<evidence type="ECO:0000256" key="2">
    <source>
        <dbReference type="ARBA" id="ARBA00022475"/>
    </source>
</evidence>
<evidence type="ECO:0000256" key="6">
    <source>
        <dbReference type="SAM" id="Phobius"/>
    </source>
</evidence>
<feature type="transmembrane region" description="Helical" evidence="6">
    <location>
        <begin position="381"/>
        <end position="398"/>
    </location>
</feature>
<dbReference type="SUPFAM" id="SSF53448">
    <property type="entry name" value="Nucleotide-diphospho-sugar transferases"/>
    <property type="match status" value="1"/>
</dbReference>
<keyword evidence="5 6" id="KW-0472">Membrane</keyword>
<keyword evidence="3" id="KW-0328">Glycosyltransferase</keyword>
<feature type="transmembrane region" description="Helical" evidence="6">
    <location>
        <begin position="477"/>
        <end position="495"/>
    </location>
</feature>
<keyword evidence="6" id="KW-0812">Transmembrane</keyword>
<feature type="transmembrane region" description="Helical" evidence="6">
    <location>
        <begin position="507"/>
        <end position="528"/>
    </location>
</feature>
<dbReference type="Gene3D" id="3.90.550.10">
    <property type="entry name" value="Spore Coat Polysaccharide Biosynthesis Protein SpsA, Chain A"/>
    <property type="match status" value="1"/>
</dbReference>
<dbReference type="PANTHER" id="PTHR22913:SF12">
    <property type="entry name" value="MANNURONAN SYNTHASE"/>
    <property type="match status" value="1"/>
</dbReference>
<dbReference type="EMBL" id="JADGKB010000103">
    <property type="protein sequence ID" value="KAJ3253674.1"/>
    <property type="molecule type" value="Genomic_DNA"/>
</dbReference>
<dbReference type="GO" id="GO:0085029">
    <property type="term" value="P:extracellular matrix assembly"/>
    <property type="evidence" value="ECO:0007669"/>
    <property type="project" value="TreeGrafter"/>
</dbReference>
<evidence type="ECO:0000256" key="4">
    <source>
        <dbReference type="ARBA" id="ARBA00022679"/>
    </source>
</evidence>
<dbReference type="InterPro" id="IPR029044">
    <property type="entry name" value="Nucleotide-diphossugar_trans"/>
</dbReference>
<feature type="transmembrane region" description="Helical" evidence="6">
    <location>
        <begin position="12"/>
        <end position="38"/>
    </location>
</feature>
<sequence length="746" mass="85518">MSSGKIWLARVFNVLYTIIAASILAGPLLYCYIAKIVIFPSHAFTISFYGVLIIFHYTLQSIFAVLNRIDVEKNRNIPPDAPKITTALLAVGYREDPTLFQMCLESTHHISYEYHRGLIVVIDGDDEGDAYMGDLFLQAYPDGIVTNPGRTYVKRNQNYPNWVPPPRPPGFEVMQPMCLMAPHGGKRSAMEFGFKELFPLNVDAVVVTDSDTILDPDCITHLANELRNDEDVGAATGNVRILNPKESVISFLSSLRYWMAFNLERGCQSYFKCVTCVSGPLGIYRMDVIHQVIDKWRNQTFLGKECTYGDDRNLTNCTLGLGKKITYTHLAFCDTETPTNYFRWITQQTRWSKSFFREALINIGSLHLHSLWLAYELSFQLVYPFIIIAIVFLVLYVYTLSETLTWLTVIFFSGFYKAIIAMLISGEVRFLLFPQYGYYFLFGMMLAKIQALLFIYNNGWGTSSRNIVSFGSWSDRILPIAWILMIVVGVIRQFVCFWYEEISSVKLMTLCGMILFAQVYWWTGFYIYKTWGRRDEIYVQVPEPPKDAVVVKIPYEEYANSFYQKEKLIDVQQPQVRFVQPEYQNVDNIYMGNGMWSNTKAEVKDIYDKATVRASKLMESAGKRLSNVIPTKKAPVQLEDDEDCILLKAVQKDLHQNYSYQASDVISPPESVYSGETHDNNEIYNDYYKQQWFASENNNRKSIYGIGGAYDDIVGKATPPRSKVKQDNRKSVYGIGAAYNDILGDK</sequence>
<feature type="transmembrane region" description="Helical" evidence="6">
    <location>
        <begin position="436"/>
        <end position="456"/>
    </location>
</feature>
<comment type="subcellular location">
    <subcellularLocation>
        <location evidence="1">Cell membrane</location>
    </subcellularLocation>
</comment>
<accession>A0AAD5Y3P6</accession>